<dbReference type="InterPro" id="IPR014729">
    <property type="entry name" value="Rossmann-like_a/b/a_fold"/>
</dbReference>
<proteinExistence type="inferred from homology"/>
<evidence type="ECO:0000313" key="16">
    <source>
        <dbReference type="EMBL" id="MCP1675114.1"/>
    </source>
</evidence>
<evidence type="ECO:0000256" key="10">
    <source>
        <dbReference type="ARBA" id="ARBA00059220"/>
    </source>
</evidence>
<comment type="cofactor">
    <cofactor evidence="1">
        <name>(6R)-5,10-methylene-5,6,7,8-tetrahydrofolate</name>
        <dbReference type="ChEBI" id="CHEBI:15636"/>
    </cofactor>
</comment>
<comment type="cofactor">
    <cofactor evidence="12">
        <name>FAD</name>
        <dbReference type="ChEBI" id="CHEBI:57692"/>
    </cofactor>
    <text evidence="12">Binds 1 FAD per subunit.</text>
</comment>
<dbReference type="InterPro" id="IPR002081">
    <property type="entry name" value="Cryptochrome/DNA_photolyase_1"/>
</dbReference>
<dbReference type="EC" id="4.1.99.3" evidence="3"/>
<keyword evidence="17" id="KW-1185">Reference proteome</keyword>
<protein>
    <recommendedName>
        <fullName evidence="4">Deoxyribodipyrimidine photo-lyase</fullName>
        <ecNumber evidence="3">4.1.99.3</ecNumber>
    </recommendedName>
    <alternativeName>
        <fullName evidence="8">DNA photolyase</fullName>
    </alternativeName>
    <alternativeName>
        <fullName evidence="11">Photoreactivating enzyme</fullName>
    </alternativeName>
</protein>
<dbReference type="Pfam" id="PF03441">
    <property type="entry name" value="FAD_binding_7"/>
    <property type="match status" value="1"/>
</dbReference>
<feature type="binding site" evidence="12">
    <location>
        <position position="273"/>
    </location>
    <ligand>
        <name>FAD</name>
        <dbReference type="ChEBI" id="CHEBI:57692"/>
    </ligand>
</feature>
<dbReference type="PANTHER" id="PTHR11455:SF9">
    <property type="entry name" value="CRYPTOCHROME CIRCADIAN CLOCK 5 ISOFORM X1"/>
    <property type="match status" value="1"/>
</dbReference>
<dbReference type="SUPFAM" id="SSF52425">
    <property type="entry name" value="Cryptochrome/photolyase, N-terminal domain"/>
    <property type="match status" value="1"/>
</dbReference>
<feature type="binding site" evidence="12">
    <location>
        <begin position="374"/>
        <end position="376"/>
    </location>
    <ligand>
        <name>FAD</name>
        <dbReference type="ChEBI" id="CHEBI:57692"/>
    </ligand>
</feature>
<evidence type="ECO:0000256" key="5">
    <source>
        <dbReference type="ARBA" id="ARBA00022630"/>
    </source>
</evidence>
<sequence>MATALIWLRRDLRLADNPAMIAASQHRHCIPVYVHNPADEGDWAPGAASRWWLHHSLKALSASLDKAGSRLIIRSTHDTLDCLRAIISETGAEALYWNRVYEPALIKRDQTIKLALREDGLAVHSLNAALLREPWEVTRRDGGHYRAFTPFWRALSAMPPIAPEPAPELPAPPPAWPKGQPVESLGLLPGIPWDRHFHDQWRPGEAGANAALETFLESALQGYDDARDRPGQAGTSRLSPHLHWGEISPRQIRAAVTRQQQETVLPDHDVESFLSEVGWREFAHHLLYHFPHMPQDPLDARFRHFPWAADTADALRAWERGRTGIPIVDAGMRELWAIGWMHNRVRMIVGSLLTKNLRIPWQTGEAWFWDTLVDADLASNSMGWQWIQGCGADAAPYFRIFNPVRQGERFDPEGHYVRRWVPELRALPDKYLHSPWSAPEQILREAGVRLGDTYPRPLVDLATSRKDALAAYQDIRS</sequence>
<evidence type="ECO:0000256" key="14">
    <source>
        <dbReference type="RuleBase" id="RU004182"/>
    </source>
</evidence>
<dbReference type="PROSITE" id="PS00394">
    <property type="entry name" value="DNA_PHOTOLYASES_1_1"/>
    <property type="match status" value="1"/>
</dbReference>
<comment type="similarity">
    <text evidence="14">Belongs to the DNA photolyase family.</text>
</comment>
<reference evidence="16" key="1">
    <citation type="submission" date="2022-03" db="EMBL/GenBank/DDBJ databases">
        <title>Genomic Encyclopedia of Type Strains, Phase III (KMG-III): the genomes of soil and plant-associated and newly described type strains.</title>
        <authorList>
            <person name="Whitman W."/>
        </authorList>
    </citation>
    <scope>NUCLEOTIDE SEQUENCE</scope>
    <source>
        <strain evidence="16">ANL 6-2</strain>
    </source>
</reference>
<dbReference type="GO" id="GO:0071949">
    <property type="term" value="F:FAD binding"/>
    <property type="evidence" value="ECO:0007669"/>
    <property type="project" value="TreeGrafter"/>
</dbReference>
<feature type="site" description="Electron transfer via tryptophanyl radical" evidence="13">
    <location>
        <position position="361"/>
    </location>
</feature>
<dbReference type="GO" id="GO:0009416">
    <property type="term" value="P:response to light stimulus"/>
    <property type="evidence" value="ECO:0007669"/>
    <property type="project" value="TreeGrafter"/>
</dbReference>
<dbReference type="AlphaFoldDB" id="A0AAE3G3S0"/>
<comment type="catalytic activity">
    <reaction evidence="9">
        <text>cyclobutadipyrimidine (in DNA) = 2 pyrimidine residues (in DNA).</text>
        <dbReference type="EC" id="4.1.99.3"/>
    </reaction>
</comment>
<dbReference type="InterPro" id="IPR018394">
    <property type="entry name" value="DNA_photolyase_1_CS_C"/>
</dbReference>
<dbReference type="Pfam" id="PF00875">
    <property type="entry name" value="DNA_photolyase"/>
    <property type="match status" value="1"/>
</dbReference>
<organism evidence="16 17">
    <name type="scientific">Natronocella acetinitrilica</name>
    <dbReference type="NCBI Taxonomy" id="414046"/>
    <lineage>
        <taxon>Bacteria</taxon>
        <taxon>Pseudomonadati</taxon>
        <taxon>Pseudomonadota</taxon>
        <taxon>Gammaproteobacteria</taxon>
        <taxon>Chromatiales</taxon>
        <taxon>Ectothiorhodospiraceae</taxon>
        <taxon>Natronocella</taxon>
    </lineage>
</organism>
<name>A0AAE3G3S0_9GAMM</name>
<keyword evidence="6 12" id="KW-0274">FAD</keyword>
<evidence type="ECO:0000256" key="7">
    <source>
        <dbReference type="ARBA" id="ARBA00022991"/>
    </source>
</evidence>
<dbReference type="EMBL" id="JALJXV010000005">
    <property type="protein sequence ID" value="MCP1675114.1"/>
    <property type="molecule type" value="Genomic_DNA"/>
</dbReference>
<dbReference type="GO" id="GO:0003677">
    <property type="term" value="F:DNA binding"/>
    <property type="evidence" value="ECO:0007669"/>
    <property type="project" value="TreeGrafter"/>
</dbReference>
<keyword evidence="16" id="KW-0456">Lyase</keyword>
<feature type="domain" description="Photolyase/cryptochrome alpha/beta" evidence="15">
    <location>
        <begin position="2"/>
        <end position="131"/>
    </location>
</feature>
<dbReference type="Gene3D" id="3.40.50.620">
    <property type="entry name" value="HUPs"/>
    <property type="match status" value="1"/>
</dbReference>
<comment type="similarity">
    <text evidence="2">Belongs to the DNA photolyase class-1 family.</text>
</comment>
<gene>
    <name evidence="16" type="ORF">J2T57_002262</name>
</gene>
<dbReference type="PROSITE" id="PS51645">
    <property type="entry name" value="PHR_CRY_ALPHA_BETA"/>
    <property type="match status" value="1"/>
</dbReference>
<feature type="site" description="Electron transfer via tryptophanyl radical" evidence="13">
    <location>
        <position position="384"/>
    </location>
</feature>
<evidence type="ECO:0000256" key="9">
    <source>
        <dbReference type="ARBA" id="ARBA00033999"/>
    </source>
</evidence>
<dbReference type="PANTHER" id="PTHR11455">
    <property type="entry name" value="CRYPTOCHROME"/>
    <property type="match status" value="1"/>
</dbReference>
<keyword evidence="7 14" id="KW-0157">Chromophore</keyword>
<evidence type="ECO:0000256" key="1">
    <source>
        <dbReference type="ARBA" id="ARBA00001932"/>
    </source>
</evidence>
<accession>A0AAE3G3S0</accession>
<evidence type="ECO:0000256" key="2">
    <source>
        <dbReference type="ARBA" id="ARBA00005862"/>
    </source>
</evidence>
<dbReference type="Gene3D" id="1.25.40.80">
    <property type="match status" value="1"/>
</dbReference>
<evidence type="ECO:0000256" key="12">
    <source>
        <dbReference type="PIRSR" id="PIRSR602081-1"/>
    </source>
</evidence>
<dbReference type="SUPFAM" id="SSF48173">
    <property type="entry name" value="Cryptochrome/photolyase FAD-binding domain"/>
    <property type="match status" value="1"/>
</dbReference>
<dbReference type="InterPro" id="IPR005101">
    <property type="entry name" value="Cryptochr/Photolyase_FAD-bd"/>
</dbReference>
<keyword evidence="5 12" id="KW-0285">Flavoprotein</keyword>
<evidence type="ECO:0000256" key="6">
    <source>
        <dbReference type="ARBA" id="ARBA00022827"/>
    </source>
</evidence>
<evidence type="ECO:0000256" key="4">
    <source>
        <dbReference type="ARBA" id="ARBA00014046"/>
    </source>
</evidence>
<dbReference type="GO" id="GO:0003904">
    <property type="term" value="F:deoxyribodipyrimidine photo-lyase activity"/>
    <property type="evidence" value="ECO:0007669"/>
    <property type="project" value="UniProtKB-EC"/>
</dbReference>
<comment type="caution">
    <text evidence="16">The sequence shown here is derived from an EMBL/GenBank/DDBJ whole genome shotgun (WGS) entry which is preliminary data.</text>
</comment>
<evidence type="ECO:0000256" key="3">
    <source>
        <dbReference type="ARBA" id="ARBA00013149"/>
    </source>
</evidence>
<feature type="binding site" evidence="12">
    <location>
        <begin position="235"/>
        <end position="239"/>
    </location>
    <ligand>
        <name>FAD</name>
        <dbReference type="ChEBI" id="CHEBI:57692"/>
    </ligand>
</feature>
<evidence type="ECO:0000256" key="11">
    <source>
        <dbReference type="ARBA" id="ARBA00083107"/>
    </source>
</evidence>
<evidence type="ECO:0000256" key="13">
    <source>
        <dbReference type="PIRSR" id="PIRSR602081-2"/>
    </source>
</evidence>
<feature type="site" description="Electron transfer via tryptophanyl radical" evidence="13">
    <location>
        <position position="307"/>
    </location>
</feature>
<feature type="binding site" evidence="12">
    <location>
        <position position="223"/>
    </location>
    <ligand>
        <name>FAD</name>
        <dbReference type="ChEBI" id="CHEBI:57692"/>
    </ligand>
</feature>
<dbReference type="Gene3D" id="1.10.579.10">
    <property type="entry name" value="DNA Cyclobutane Dipyrimidine Photolyase, subunit A, domain 3"/>
    <property type="match status" value="1"/>
</dbReference>
<dbReference type="Proteomes" id="UP001205843">
    <property type="component" value="Unassembled WGS sequence"/>
</dbReference>
<evidence type="ECO:0000313" key="17">
    <source>
        <dbReference type="Proteomes" id="UP001205843"/>
    </source>
</evidence>
<dbReference type="FunFam" id="1.10.579.10:FF:000003">
    <property type="entry name" value="Deoxyribodipyrimidine photo-lyase"/>
    <property type="match status" value="1"/>
</dbReference>
<dbReference type="InterPro" id="IPR006050">
    <property type="entry name" value="DNA_photolyase_N"/>
</dbReference>
<comment type="function">
    <text evidence="10">Involved in repair of UV radiation-induced DNA damage. Catalyzes the light-dependent monomerization (300-600 nm) of cyclobutyl pyrimidine dimers (in cis-syn configuration), which are formed between adjacent bases on the same DNA strand upon exposure to ultraviolet radiation.</text>
</comment>
<dbReference type="InterPro" id="IPR036134">
    <property type="entry name" value="Crypto/Photolyase_FAD-like_sf"/>
</dbReference>
<dbReference type="PRINTS" id="PR00147">
    <property type="entry name" value="DNAPHOTLYASE"/>
</dbReference>
<dbReference type="GO" id="GO:0000719">
    <property type="term" value="P:photoreactive repair"/>
    <property type="evidence" value="ECO:0007669"/>
    <property type="project" value="UniProtKB-ARBA"/>
</dbReference>
<evidence type="ECO:0000259" key="15">
    <source>
        <dbReference type="PROSITE" id="PS51645"/>
    </source>
</evidence>
<evidence type="ECO:0000256" key="8">
    <source>
        <dbReference type="ARBA" id="ARBA00031671"/>
    </source>
</evidence>
<dbReference type="InterPro" id="IPR036155">
    <property type="entry name" value="Crypto/Photolyase_N_sf"/>
</dbReference>
<dbReference type="RefSeq" id="WP_253478076.1">
    <property type="nucleotide sequence ID" value="NZ_JALJXV010000005.1"/>
</dbReference>